<evidence type="ECO:0000313" key="5">
    <source>
        <dbReference type="EMBL" id="RTY35908.1"/>
    </source>
</evidence>
<evidence type="ECO:0000256" key="2">
    <source>
        <dbReference type="ARBA" id="ARBA00022676"/>
    </source>
</evidence>
<dbReference type="Proteomes" id="UP000279908">
    <property type="component" value="Unassembled WGS sequence"/>
</dbReference>
<gene>
    <name evidence="5" type="ORF">EKD02_09210</name>
</gene>
<evidence type="ECO:0000256" key="3">
    <source>
        <dbReference type="ARBA" id="ARBA00022679"/>
    </source>
</evidence>
<dbReference type="Pfam" id="PF00535">
    <property type="entry name" value="Glycos_transf_2"/>
    <property type="match status" value="1"/>
</dbReference>
<proteinExistence type="inferred from homology"/>
<dbReference type="GO" id="GO:0016757">
    <property type="term" value="F:glycosyltransferase activity"/>
    <property type="evidence" value="ECO:0007669"/>
    <property type="project" value="UniProtKB-KW"/>
</dbReference>
<reference evidence="5 6" key="1">
    <citation type="submission" date="2018-12" db="EMBL/GenBank/DDBJ databases">
        <authorList>
            <person name="Lunina O.N."/>
            <person name="Grouzdev D.S."/>
            <person name="Gorlenko V.M."/>
            <person name="Savvichev A.S."/>
        </authorList>
    </citation>
    <scope>NUCLEOTIDE SEQUENCE [LARGE SCALE GENOMIC DNA]</scope>
    <source>
        <strain evidence="5 6">BrKhr-17</strain>
    </source>
</reference>
<dbReference type="Gene3D" id="3.90.550.10">
    <property type="entry name" value="Spore Coat Polysaccharide Biosynthesis Protein SpsA, Chain A"/>
    <property type="match status" value="1"/>
</dbReference>
<keyword evidence="3 5" id="KW-0808">Transferase</keyword>
<dbReference type="PANTHER" id="PTHR43179:SF12">
    <property type="entry name" value="GALACTOFURANOSYLTRANSFERASE GLFT2"/>
    <property type="match status" value="1"/>
</dbReference>
<feature type="domain" description="Glycosyltransferase 2-like" evidence="4">
    <location>
        <begin position="34"/>
        <end position="132"/>
    </location>
</feature>
<dbReference type="CDD" id="cd02526">
    <property type="entry name" value="GT2_RfbF_like"/>
    <property type="match status" value="1"/>
</dbReference>
<organism evidence="5 6">
    <name type="scientific">Chlorobium phaeovibrioides</name>
    <dbReference type="NCBI Taxonomy" id="1094"/>
    <lineage>
        <taxon>Bacteria</taxon>
        <taxon>Pseudomonadati</taxon>
        <taxon>Chlorobiota</taxon>
        <taxon>Chlorobiia</taxon>
        <taxon>Chlorobiales</taxon>
        <taxon>Chlorobiaceae</taxon>
        <taxon>Chlorobium/Pelodictyon group</taxon>
        <taxon>Chlorobium</taxon>
    </lineage>
</organism>
<evidence type="ECO:0000256" key="1">
    <source>
        <dbReference type="ARBA" id="ARBA00006739"/>
    </source>
</evidence>
<dbReference type="PANTHER" id="PTHR43179">
    <property type="entry name" value="RHAMNOSYLTRANSFERASE WBBL"/>
    <property type="match status" value="1"/>
</dbReference>
<evidence type="ECO:0000259" key="4">
    <source>
        <dbReference type="Pfam" id="PF00535"/>
    </source>
</evidence>
<comment type="similarity">
    <text evidence="1">Belongs to the glycosyltransferase 2 family.</text>
</comment>
<accession>A0A3S0KZW1</accession>
<sequence>MVDGFRTAAVVVWYQPVAEFVGNLQSYCSFVGAVFVIDNSGSDNGALVRDLDGVTYVPFHENVGIGAALNTGCRMALEKGYEFVMTMDQDSSFEAQDIVRHLSDADTQMRDVSVAVIGPSTLKGADRGIIERRSIITSGSILRLSEWERQGGFNEALFIDQVDHEFCFRLRRSGSKVLLNNSVSLRHQVGDPLSAVLAGIRFSAMNHGWQRKYYIMRNRLYLRKMFPDFPRPYFRMIVNDILGVLLLEGDKMRKINAMAAGIMDFQRGRLGKWRMHR</sequence>
<evidence type="ECO:0000313" key="6">
    <source>
        <dbReference type="Proteomes" id="UP000279908"/>
    </source>
</evidence>
<name>A0A3S0KZW1_CHLPH</name>
<dbReference type="RefSeq" id="WP_126385168.1">
    <property type="nucleotide sequence ID" value="NZ_RXYK01000020.1"/>
</dbReference>
<dbReference type="InterPro" id="IPR029044">
    <property type="entry name" value="Nucleotide-diphossugar_trans"/>
</dbReference>
<comment type="caution">
    <text evidence="5">The sequence shown here is derived from an EMBL/GenBank/DDBJ whole genome shotgun (WGS) entry which is preliminary data.</text>
</comment>
<keyword evidence="2" id="KW-0328">Glycosyltransferase</keyword>
<dbReference type="SUPFAM" id="SSF53448">
    <property type="entry name" value="Nucleotide-diphospho-sugar transferases"/>
    <property type="match status" value="1"/>
</dbReference>
<protein>
    <submittedName>
        <fullName evidence="5">Glycosyltransferase family 2 protein</fullName>
    </submittedName>
</protein>
<dbReference type="EMBL" id="RXYK01000020">
    <property type="protein sequence ID" value="RTY35908.1"/>
    <property type="molecule type" value="Genomic_DNA"/>
</dbReference>
<dbReference type="AlphaFoldDB" id="A0A3S0KZW1"/>
<dbReference type="InterPro" id="IPR001173">
    <property type="entry name" value="Glyco_trans_2-like"/>
</dbReference>